<evidence type="ECO:0000313" key="4">
    <source>
        <dbReference type="EnsemblMetazoa" id="CapteP227143"/>
    </source>
</evidence>
<keyword evidence="2" id="KW-0732">Signal</keyword>
<dbReference type="EMBL" id="KB310812">
    <property type="protein sequence ID" value="ELT90698.1"/>
    <property type="molecule type" value="Genomic_DNA"/>
</dbReference>
<feature type="chain" id="PRO_5008786801" description="SUEL-type lectin domain-containing protein" evidence="2">
    <location>
        <begin position="27"/>
        <end position="416"/>
    </location>
</feature>
<reference evidence="4" key="3">
    <citation type="submission" date="2015-06" db="UniProtKB">
        <authorList>
            <consortium name="EnsemblMetazoa"/>
        </authorList>
    </citation>
    <scope>IDENTIFICATION</scope>
</reference>
<feature type="transmembrane region" description="Helical" evidence="1">
    <location>
        <begin position="324"/>
        <end position="347"/>
    </location>
</feature>
<keyword evidence="1" id="KW-1133">Transmembrane helix</keyword>
<dbReference type="Gene3D" id="2.60.120.740">
    <property type="match status" value="1"/>
</dbReference>
<keyword evidence="5" id="KW-1185">Reference proteome</keyword>
<dbReference type="InterPro" id="IPR043159">
    <property type="entry name" value="Lectin_gal-bd_sf"/>
</dbReference>
<keyword evidence="1" id="KW-0472">Membrane</keyword>
<feature type="signal peptide" evidence="2">
    <location>
        <begin position="1"/>
        <end position="26"/>
    </location>
</feature>
<accession>R7TAD9</accession>
<name>R7TAD9_CAPTE</name>
<reference evidence="5" key="1">
    <citation type="submission" date="2012-12" db="EMBL/GenBank/DDBJ databases">
        <authorList>
            <person name="Hellsten U."/>
            <person name="Grimwood J."/>
            <person name="Chapman J.A."/>
            <person name="Shapiro H."/>
            <person name="Aerts A."/>
            <person name="Otillar R.P."/>
            <person name="Terry A.Y."/>
            <person name="Boore J.L."/>
            <person name="Simakov O."/>
            <person name="Marletaz F."/>
            <person name="Cho S.-J."/>
            <person name="Edsinger-Gonzales E."/>
            <person name="Havlak P."/>
            <person name="Kuo D.-H."/>
            <person name="Larsson T."/>
            <person name="Lv J."/>
            <person name="Arendt D."/>
            <person name="Savage R."/>
            <person name="Osoegawa K."/>
            <person name="de Jong P."/>
            <person name="Lindberg D.R."/>
            <person name="Seaver E.C."/>
            <person name="Weisblat D.A."/>
            <person name="Putnam N.H."/>
            <person name="Grigoriev I.V."/>
            <person name="Rokhsar D.S."/>
        </authorList>
    </citation>
    <scope>NUCLEOTIDE SEQUENCE</scope>
    <source>
        <strain evidence="5">I ESC-2004</strain>
    </source>
</reference>
<evidence type="ECO:0000313" key="5">
    <source>
        <dbReference type="Proteomes" id="UP000014760"/>
    </source>
</evidence>
<dbReference type="PANTHER" id="PTHR46780">
    <property type="entry name" value="PROTEIN EVA-1"/>
    <property type="match status" value="1"/>
</dbReference>
<keyword evidence="1" id="KW-0812">Transmembrane</keyword>
<evidence type="ECO:0000256" key="1">
    <source>
        <dbReference type="SAM" id="Phobius"/>
    </source>
</evidence>
<dbReference type="AlphaFoldDB" id="R7TAD9"/>
<evidence type="ECO:0000256" key="2">
    <source>
        <dbReference type="SAM" id="SignalP"/>
    </source>
</evidence>
<evidence type="ECO:0008006" key="6">
    <source>
        <dbReference type="Google" id="ProtNLM"/>
    </source>
</evidence>
<sequence>MHGIIKITILNIFFLSIFSLIDVVRTLEIKEGSTVESCVFEDFTARCAYDETIVITNAKFGHIKLSRCIDKDLGFFGCFADVSTLIGDKCTSKRSCTIPVSEIASQMSLECARGLQVFLETSYACIRGVLSTGICDSLEAAPTEKYFLTSKDFSKSCATSGYLTIRAQEGQHVETSLIDISMNMSSLAEGIKIIDEGIEHLYERQRGVLKRHQWGYVSRSSQITLVLISATPVMIITYKAVGCLDITIPRDAYAEKHGQDLIVKCHKTEQSWNLRCIGTRWLGSIGTCYIPTQNPPPIIAPENTNNGNLGSDDVQQYNPLRKEVIIGIITVATLILCCFVFGVGYACSRRLKIKYLPNKDYEKCEMVAVDGTISRMLKTDNVNTWQNTMNPTMSRNDHAPVVAMERDFITVNTNNF</sequence>
<dbReference type="EMBL" id="AMQN01014214">
    <property type="status" value="NOT_ANNOTATED_CDS"/>
    <property type="molecule type" value="Genomic_DNA"/>
</dbReference>
<protein>
    <recommendedName>
        <fullName evidence="6">SUEL-type lectin domain-containing protein</fullName>
    </recommendedName>
</protein>
<reference evidence="3 5" key="2">
    <citation type="journal article" date="2013" name="Nature">
        <title>Insights into bilaterian evolution from three spiralian genomes.</title>
        <authorList>
            <person name="Simakov O."/>
            <person name="Marletaz F."/>
            <person name="Cho S.J."/>
            <person name="Edsinger-Gonzales E."/>
            <person name="Havlak P."/>
            <person name="Hellsten U."/>
            <person name="Kuo D.H."/>
            <person name="Larsson T."/>
            <person name="Lv J."/>
            <person name="Arendt D."/>
            <person name="Savage R."/>
            <person name="Osoegawa K."/>
            <person name="de Jong P."/>
            <person name="Grimwood J."/>
            <person name="Chapman J.A."/>
            <person name="Shapiro H."/>
            <person name="Aerts A."/>
            <person name="Otillar R.P."/>
            <person name="Terry A.Y."/>
            <person name="Boore J.L."/>
            <person name="Grigoriev I.V."/>
            <person name="Lindberg D.R."/>
            <person name="Seaver E.C."/>
            <person name="Weisblat D.A."/>
            <person name="Putnam N.H."/>
            <person name="Rokhsar D.S."/>
        </authorList>
    </citation>
    <scope>NUCLEOTIDE SEQUENCE</scope>
    <source>
        <strain evidence="3 5">I ESC-2004</strain>
    </source>
</reference>
<dbReference type="HOGENOM" id="CLU_029488_3_0_1"/>
<organism evidence="3">
    <name type="scientific">Capitella teleta</name>
    <name type="common">Polychaete worm</name>
    <dbReference type="NCBI Taxonomy" id="283909"/>
    <lineage>
        <taxon>Eukaryota</taxon>
        <taxon>Metazoa</taxon>
        <taxon>Spiralia</taxon>
        <taxon>Lophotrochozoa</taxon>
        <taxon>Annelida</taxon>
        <taxon>Polychaeta</taxon>
        <taxon>Sedentaria</taxon>
        <taxon>Scolecida</taxon>
        <taxon>Capitellidae</taxon>
        <taxon>Capitella</taxon>
    </lineage>
</organism>
<proteinExistence type="predicted"/>
<dbReference type="EnsemblMetazoa" id="CapteT227143">
    <property type="protein sequence ID" value="CapteP227143"/>
    <property type="gene ID" value="CapteG227143"/>
</dbReference>
<gene>
    <name evidence="3" type="ORF">CAPTEDRAFT_227143</name>
</gene>
<dbReference type="Proteomes" id="UP000014760">
    <property type="component" value="Unassembled WGS sequence"/>
</dbReference>
<evidence type="ECO:0000313" key="3">
    <source>
        <dbReference type="EMBL" id="ELT90698.1"/>
    </source>
</evidence>